<accession>A0ACC0U8G5</accession>
<proteinExistence type="predicted"/>
<organism evidence="1 2">
    <name type="scientific">Russula earlei</name>
    <dbReference type="NCBI Taxonomy" id="71964"/>
    <lineage>
        <taxon>Eukaryota</taxon>
        <taxon>Fungi</taxon>
        <taxon>Dikarya</taxon>
        <taxon>Basidiomycota</taxon>
        <taxon>Agaricomycotina</taxon>
        <taxon>Agaricomycetes</taxon>
        <taxon>Russulales</taxon>
        <taxon>Russulaceae</taxon>
        <taxon>Russula</taxon>
    </lineage>
</organism>
<dbReference type="EMBL" id="JAGFNK010000107">
    <property type="protein sequence ID" value="KAI9507913.1"/>
    <property type="molecule type" value="Genomic_DNA"/>
</dbReference>
<evidence type="ECO:0000313" key="2">
    <source>
        <dbReference type="Proteomes" id="UP001207468"/>
    </source>
</evidence>
<dbReference type="Proteomes" id="UP001207468">
    <property type="component" value="Unassembled WGS sequence"/>
</dbReference>
<sequence>MILFPKLGLLALITAACAHKRGESRASTFAGSTSTFQFPPPGLDTSVPDPDFPGPSAVGNAGPTPTGDEAFAVETAPAVPVIENESPVVRPDTSDRKGRKFDVIRSWGSLSPMFSLDRGTFGLPDASPLVPNGCTLKAVHILHRHGARYPTLSDTGPSSFAAKINSAAAGAGFTATGPLAFLDTWILKLGAEILTPFGRQQLYELGVNTRIRYGDLLKEAMGLPVWRTTSQERMVDSALQFAAGFFGVQEFSTSYHQLIEIESSGFNSTLAAYDVCPNSNNAIGNFGHTQAAKWASIYTAPIIKRLQPHINGVNLTAVDIVAMQETCAYESVALGFSSFCDLFTESEWGSFEYFFDLKFWYGNGPGNPTAAAQGIGYVSEVISRLTQTRIANFDTSVNSTIVSSDVTFPFGQPIFVDATHDTIISSVLVALNLTGLASSGPLPTNRIKSNRQWVTSHIVPFATNLVAQALSCPAPSNSHRPSSSPSPSGPTTHVRWILNDAVVPLTGVEGCPSNRDGLCDLPTYVDGTQRRIAEVDYRFDCFSSYSIPVPDDILDGRFPPALRNNATAPVGHVGARR</sequence>
<reference evidence="1" key="1">
    <citation type="submission" date="2021-03" db="EMBL/GenBank/DDBJ databases">
        <title>Evolutionary priming and transition to the ectomycorrhizal habit in an iconic lineage of mushroom-forming fungi: is preadaptation a requirement?</title>
        <authorList>
            <consortium name="DOE Joint Genome Institute"/>
            <person name="Looney B.P."/>
            <person name="Miyauchi S."/>
            <person name="Morin E."/>
            <person name="Drula E."/>
            <person name="Courty P.E."/>
            <person name="Chicoki N."/>
            <person name="Fauchery L."/>
            <person name="Kohler A."/>
            <person name="Kuo A."/>
            <person name="LaButti K."/>
            <person name="Pangilinan J."/>
            <person name="Lipzen A."/>
            <person name="Riley R."/>
            <person name="Andreopoulos W."/>
            <person name="He G."/>
            <person name="Johnson J."/>
            <person name="Barry K.W."/>
            <person name="Grigoriev I.V."/>
            <person name="Nagy L."/>
            <person name="Hibbett D."/>
            <person name="Henrissat B."/>
            <person name="Matheny P.B."/>
            <person name="Labbe J."/>
            <person name="Martin A.F."/>
        </authorList>
    </citation>
    <scope>NUCLEOTIDE SEQUENCE</scope>
    <source>
        <strain evidence="1">BPL698</strain>
    </source>
</reference>
<comment type="caution">
    <text evidence="1">The sequence shown here is derived from an EMBL/GenBank/DDBJ whole genome shotgun (WGS) entry which is preliminary data.</text>
</comment>
<gene>
    <name evidence="1" type="ORF">F5148DRAFT_1201041</name>
</gene>
<keyword evidence="2" id="KW-1185">Reference proteome</keyword>
<protein>
    <submittedName>
        <fullName evidence="1">Phosphoglycerate mutase-like protein</fullName>
    </submittedName>
</protein>
<name>A0ACC0U8G5_9AGAM</name>
<evidence type="ECO:0000313" key="1">
    <source>
        <dbReference type="EMBL" id="KAI9507913.1"/>
    </source>
</evidence>